<dbReference type="GO" id="GO:0005634">
    <property type="term" value="C:nucleus"/>
    <property type="evidence" value="ECO:0007669"/>
    <property type="project" value="TreeGrafter"/>
</dbReference>
<dbReference type="EMBL" id="QXTE01000060">
    <property type="protein sequence ID" value="TFK08970.1"/>
    <property type="molecule type" value="Genomic_DNA"/>
</dbReference>
<dbReference type="GO" id="GO:0009267">
    <property type="term" value="P:cellular response to starvation"/>
    <property type="evidence" value="ECO:0007669"/>
    <property type="project" value="TreeGrafter"/>
</dbReference>
<dbReference type="STRING" id="55544.A0A4D9ERZ5"/>
<dbReference type="InterPro" id="IPR006762">
    <property type="entry name" value="Gtr1_RagA"/>
</dbReference>
<evidence type="ECO:0000256" key="1">
    <source>
        <dbReference type="ARBA" id="ARBA00007756"/>
    </source>
</evidence>
<keyword evidence="2 5" id="KW-0547">Nucleotide-binding</keyword>
<dbReference type="PANTHER" id="PTHR11259">
    <property type="entry name" value="RAS-RELATED GTP BINDING RAG/GTR YEAST"/>
    <property type="match status" value="1"/>
</dbReference>
<reference evidence="6 7" key="2">
    <citation type="submission" date="2019-04" db="EMBL/GenBank/DDBJ databases">
        <title>The genome sequence of big-headed turtle.</title>
        <authorList>
            <person name="Gong S."/>
        </authorList>
    </citation>
    <scope>NUCLEOTIDE SEQUENCE [LARGE SCALE GENOMIC DNA]</scope>
    <source>
        <strain evidence="6">DO16091913</strain>
        <tissue evidence="6">Muscle</tissue>
    </source>
</reference>
<dbReference type="GO" id="GO:0003924">
    <property type="term" value="F:GTPase activity"/>
    <property type="evidence" value="ECO:0007669"/>
    <property type="project" value="TreeGrafter"/>
</dbReference>
<comment type="function">
    <text evidence="5">Guanine nucleotide-binding protein that plays a crucial role in the cellular response to amino acid availability through regulation of the mTORC1 signaling cascade.</text>
</comment>
<proteinExistence type="inferred from homology"/>
<dbReference type="OrthoDB" id="26136at2759"/>
<dbReference type="AlphaFoldDB" id="A0A4D9ERZ5"/>
<evidence type="ECO:0000313" key="7">
    <source>
        <dbReference type="Proteomes" id="UP000297703"/>
    </source>
</evidence>
<dbReference type="GO" id="GO:1904263">
    <property type="term" value="P:positive regulation of TORC1 signaling"/>
    <property type="evidence" value="ECO:0007669"/>
    <property type="project" value="TreeGrafter"/>
</dbReference>
<organism evidence="6 7">
    <name type="scientific">Platysternon megacephalum</name>
    <name type="common">big-headed turtle</name>
    <dbReference type="NCBI Taxonomy" id="55544"/>
    <lineage>
        <taxon>Eukaryota</taxon>
        <taxon>Metazoa</taxon>
        <taxon>Chordata</taxon>
        <taxon>Craniata</taxon>
        <taxon>Vertebrata</taxon>
        <taxon>Euteleostomi</taxon>
        <taxon>Archelosauria</taxon>
        <taxon>Testudinata</taxon>
        <taxon>Testudines</taxon>
        <taxon>Cryptodira</taxon>
        <taxon>Durocryptodira</taxon>
        <taxon>Testudinoidea</taxon>
        <taxon>Platysternidae</taxon>
        <taxon>Platysternon</taxon>
    </lineage>
</organism>
<comment type="subcellular location">
    <subcellularLocation>
        <location evidence="5">Cytoplasm</location>
    </subcellularLocation>
    <subcellularLocation>
        <location evidence="5">Lysosome</location>
    </subcellularLocation>
</comment>
<evidence type="ECO:0000256" key="2">
    <source>
        <dbReference type="ARBA" id="ARBA00022741"/>
    </source>
</evidence>
<gene>
    <name evidence="6" type="ORF">DR999_PMT08087</name>
</gene>
<protein>
    <recommendedName>
        <fullName evidence="5">Ras-related GTP-binding protein</fullName>
    </recommendedName>
</protein>
<accession>A0A4D9ERZ5</accession>
<dbReference type="GO" id="GO:1990131">
    <property type="term" value="C:Gtr1-Gtr2 GTPase complex"/>
    <property type="evidence" value="ECO:0007669"/>
    <property type="project" value="TreeGrafter"/>
</dbReference>
<dbReference type="GO" id="GO:0005525">
    <property type="term" value="F:GTP binding"/>
    <property type="evidence" value="ECO:0007669"/>
    <property type="project" value="UniProtKB-UniRule"/>
</dbReference>
<dbReference type="Proteomes" id="UP000297703">
    <property type="component" value="Unassembled WGS sequence"/>
</dbReference>
<evidence type="ECO:0000313" key="6">
    <source>
        <dbReference type="EMBL" id="TFK08970.1"/>
    </source>
</evidence>
<keyword evidence="3 5" id="KW-0342">GTP-binding</keyword>
<dbReference type="GO" id="GO:0071230">
    <property type="term" value="P:cellular response to amino acid stimulus"/>
    <property type="evidence" value="ECO:0007669"/>
    <property type="project" value="UniProtKB-UniRule"/>
</dbReference>
<name>A0A4D9ERZ5_9SAUR</name>
<keyword evidence="7" id="KW-1185">Reference proteome</keyword>
<evidence type="ECO:0000256" key="5">
    <source>
        <dbReference type="RuleBase" id="RU367014"/>
    </source>
</evidence>
<evidence type="ECO:0000256" key="4">
    <source>
        <dbReference type="ARBA" id="ARBA00049117"/>
    </source>
</evidence>
<comment type="similarity">
    <text evidence="1 5">Belongs to the GTR/RAG GTP-binding protein family.</text>
</comment>
<keyword evidence="5" id="KW-0458">Lysosome</keyword>
<sequence length="66" mass="7743">MTPAYKVNTDINFEIFVQKMDGLSGDHKIEIQSGIHQMATDDLTDDRLEKIHLSFYLTNIYDQFYI</sequence>
<dbReference type="PANTHER" id="PTHR11259:SF5">
    <property type="entry name" value="RAS-RELATED GTP-BINDING PROTEIN D"/>
    <property type="match status" value="1"/>
</dbReference>
<dbReference type="Gene3D" id="3.40.50.300">
    <property type="entry name" value="P-loop containing nucleotide triphosphate hydrolases"/>
    <property type="match status" value="1"/>
</dbReference>
<dbReference type="GO" id="GO:0010507">
    <property type="term" value="P:negative regulation of autophagy"/>
    <property type="evidence" value="ECO:0007669"/>
    <property type="project" value="TreeGrafter"/>
</dbReference>
<dbReference type="InterPro" id="IPR027417">
    <property type="entry name" value="P-loop_NTPase"/>
</dbReference>
<comment type="caution">
    <text evidence="6">The sequence shown here is derived from an EMBL/GenBank/DDBJ whole genome shotgun (WGS) entry which is preliminary data.</text>
</comment>
<keyword evidence="5" id="KW-0963">Cytoplasm</keyword>
<dbReference type="GO" id="GO:0005764">
    <property type="term" value="C:lysosome"/>
    <property type="evidence" value="ECO:0007669"/>
    <property type="project" value="UniProtKB-SubCell"/>
</dbReference>
<reference evidence="6 7" key="1">
    <citation type="submission" date="2019-04" db="EMBL/GenBank/DDBJ databases">
        <title>Draft genome of the big-headed turtle Platysternon megacephalum.</title>
        <authorList>
            <person name="Gong S."/>
        </authorList>
    </citation>
    <scope>NUCLEOTIDE SEQUENCE [LARGE SCALE GENOMIC DNA]</scope>
    <source>
        <strain evidence="6">DO16091913</strain>
        <tissue evidence="6">Muscle</tissue>
    </source>
</reference>
<comment type="catalytic activity">
    <reaction evidence="4">
        <text>GTP + H2O = GDP + phosphate + H(+)</text>
        <dbReference type="Rhea" id="RHEA:19669"/>
        <dbReference type="ChEBI" id="CHEBI:15377"/>
        <dbReference type="ChEBI" id="CHEBI:15378"/>
        <dbReference type="ChEBI" id="CHEBI:37565"/>
        <dbReference type="ChEBI" id="CHEBI:43474"/>
        <dbReference type="ChEBI" id="CHEBI:58189"/>
    </reaction>
    <physiologicalReaction direction="left-to-right" evidence="4">
        <dbReference type="Rhea" id="RHEA:19670"/>
    </physiologicalReaction>
</comment>
<evidence type="ECO:0000256" key="3">
    <source>
        <dbReference type="ARBA" id="ARBA00023134"/>
    </source>
</evidence>
<dbReference type="Pfam" id="PF04670">
    <property type="entry name" value="Gtr1_RagA"/>
    <property type="match status" value="1"/>
</dbReference>